<dbReference type="InterPro" id="IPR005523">
    <property type="entry name" value="DUF317_SPDY"/>
</dbReference>
<evidence type="ECO:0000313" key="4">
    <source>
        <dbReference type="Proteomes" id="UP001596241"/>
    </source>
</evidence>
<gene>
    <name evidence="3" type="ORF">ACFP3M_32235</name>
</gene>
<dbReference type="Pfam" id="PF03771">
    <property type="entry name" value="SPDY"/>
    <property type="match status" value="1"/>
</dbReference>
<accession>A0ABW1FVX3</accession>
<keyword evidence="4" id="KW-1185">Reference proteome</keyword>
<proteinExistence type="predicted"/>
<dbReference type="EMBL" id="JBHSPW010000022">
    <property type="protein sequence ID" value="MFC5897484.1"/>
    <property type="molecule type" value="Genomic_DNA"/>
</dbReference>
<name>A0ABW1FVX3_9ACTN</name>
<feature type="domain" description="DUF317" evidence="2">
    <location>
        <begin position="48"/>
        <end position="101"/>
    </location>
</feature>
<evidence type="ECO:0000259" key="2">
    <source>
        <dbReference type="Pfam" id="PF03771"/>
    </source>
</evidence>
<dbReference type="RefSeq" id="WP_345092748.1">
    <property type="nucleotide sequence ID" value="NZ_BAAAWG010000024.1"/>
</dbReference>
<comment type="caution">
    <text evidence="3">The sequence shown here is derived from an EMBL/GenBank/DDBJ whole genome shotgun (WGS) entry which is preliminary data.</text>
</comment>
<reference evidence="4" key="1">
    <citation type="journal article" date="2019" name="Int. J. Syst. Evol. Microbiol.">
        <title>The Global Catalogue of Microorganisms (GCM) 10K type strain sequencing project: providing services to taxonomists for standard genome sequencing and annotation.</title>
        <authorList>
            <consortium name="The Broad Institute Genomics Platform"/>
            <consortium name="The Broad Institute Genome Sequencing Center for Infectious Disease"/>
            <person name="Wu L."/>
            <person name="Ma J."/>
        </authorList>
    </citation>
    <scope>NUCLEOTIDE SEQUENCE [LARGE SCALE GENOMIC DNA]</scope>
    <source>
        <strain evidence="4">CGMCC 1.15809</strain>
    </source>
</reference>
<sequence>MIDTTDDVYVSPRYLAGLPGHAGASFAPVAHWPHHHLDDGPVQLIVASPDYRVRIGWAGDDYDVWRISVAEDALSSTTWTARINQNTPPELVGGLVSALAAEWHEDSDNVVADTSYRWSDAVQPLLDAEWKLGPLSRGERHIVAPDHLAGATIDVVSTDPSAEAVTLWAGPPGWGTRAEAHFSARTPKRLIAAMAAEFVNPIPALRERATLHPRLAKVAQLTPARPPRPATPTPLDLRRATSTPPVPTTRSVPRWTTATPPPTPTVGPARAHR</sequence>
<feature type="region of interest" description="Disordered" evidence="1">
    <location>
        <begin position="222"/>
        <end position="273"/>
    </location>
</feature>
<dbReference type="Proteomes" id="UP001596241">
    <property type="component" value="Unassembled WGS sequence"/>
</dbReference>
<evidence type="ECO:0000256" key="1">
    <source>
        <dbReference type="SAM" id="MobiDB-lite"/>
    </source>
</evidence>
<protein>
    <submittedName>
        <fullName evidence="3">DUF317 domain-containing protein</fullName>
    </submittedName>
</protein>
<feature type="compositionally biased region" description="Low complexity" evidence="1">
    <location>
        <begin position="240"/>
        <end position="258"/>
    </location>
</feature>
<evidence type="ECO:0000313" key="3">
    <source>
        <dbReference type="EMBL" id="MFC5897484.1"/>
    </source>
</evidence>
<organism evidence="3 4">
    <name type="scientific">Streptomyces ramulosus</name>
    <dbReference type="NCBI Taxonomy" id="47762"/>
    <lineage>
        <taxon>Bacteria</taxon>
        <taxon>Bacillati</taxon>
        <taxon>Actinomycetota</taxon>
        <taxon>Actinomycetes</taxon>
        <taxon>Kitasatosporales</taxon>
        <taxon>Streptomycetaceae</taxon>
        <taxon>Streptomyces</taxon>
    </lineage>
</organism>